<dbReference type="AlphaFoldDB" id="A0A8H4N4H7"/>
<evidence type="ECO:0000259" key="1">
    <source>
        <dbReference type="Pfam" id="PF00144"/>
    </source>
</evidence>
<evidence type="ECO:0000313" key="3">
    <source>
        <dbReference type="Proteomes" id="UP000572817"/>
    </source>
</evidence>
<reference evidence="2" key="1">
    <citation type="submission" date="2020-04" db="EMBL/GenBank/DDBJ databases">
        <title>Genome Assembly and Annotation of Botryosphaeria dothidea sdau 11-99, a Latent Pathogen of Apple Fruit Ring Rot in China.</title>
        <authorList>
            <person name="Yu C."/>
            <person name="Diao Y."/>
            <person name="Lu Q."/>
            <person name="Zhao J."/>
            <person name="Cui S."/>
            <person name="Peng C."/>
            <person name="He B."/>
            <person name="Liu H."/>
        </authorList>
    </citation>
    <scope>NUCLEOTIDE SEQUENCE [LARGE SCALE GENOMIC DNA]</scope>
    <source>
        <strain evidence="2">Sdau11-99</strain>
    </source>
</reference>
<protein>
    <submittedName>
        <fullName evidence="2">Beta-lactamase protein</fullName>
    </submittedName>
</protein>
<keyword evidence="3" id="KW-1185">Reference proteome</keyword>
<dbReference type="PANTHER" id="PTHR43319">
    <property type="entry name" value="BETA-LACTAMASE-RELATED"/>
    <property type="match status" value="1"/>
</dbReference>
<dbReference type="Gene3D" id="3.40.710.10">
    <property type="entry name" value="DD-peptidase/beta-lactamase superfamily"/>
    <property type="match status" value="1"/>
</dbReference>
<dbReference type="Pfam" id="PF00144">
    <property type="entry name" value="Beta-lactamase"/>
    <property type="match status" value="1"/>
</dbReference>
<name>A0A8H4N4H7_9PEZI</name>
<organism evidence="2 3">
    <name type="scientific">Botryosphaeria dothidea</name>
    <dbReference type="NCBI Taxonomy" id="55169"/>
    <lineage>
        <taxon>Eukaryota</taxon>
        <taxon>Fungi</taxon>
        <taxon>Dikarya</taxon>
        <taxon>Ascomycota</taxon>
        <taxon>Pezizomycotina</taxon>
        <taxon>Dothideomycetes</taxon>
        <taxon>Dothideomycetes incertae sedis</taxon>
        <taxon>Botryosphaeriales</taxon>
        <taxon>Botryosphaeriaceae</taxon>
        <taxon>Botryosphaeria</taxon>
    </lineage>
</organism>
<proteinExistence type="predicted"/>
<comment type="caution">
    <text evidence="2">The sequence shown here is derived from an EMBL/GenBank/DDBJ whole genome shotgun (WGS) entry which is preliminary data.</text>
</comment>
<dbReference type="EMBL" id="WWBZ02000013">
    <property type="protein sequence ID" value="KAF4310764.1"/>
    <property type="molecule type" value="Genomic_DNA"/>
</dbReference>
<accession>A0A8H4N4H7</accession>
<dbReference type="SUPFAM" id="SSF56601">
    <property type="entry name" value="beta-lactamase/transpeptidase-like"/>
    <property type="match status" value="1"/>
</dbReference>
<dbReference type="InterPro" id="IPR012338">
    <property type="entry name" value="Beta-lactam/transpept-like"/>
</dbReference>
<feature type="domain" description="Beta-lactamase-related" evidence="1">
    <location>
        <begin position="16"/>
        <end position="369"/>
    </location>
</feature>
<gene>
    <name evidence="2" type="ORF">GTA08_BOTSDO13698</name>
</gene>
<dbReference type="Proteomes" id="UP000572817">
    <property type="component" value="Unassembled WGS sequence"/>
</dbReference>
<sequence>MASVQGTCDPRFKEVETLLQGFLDAGDELGASITVNIDGHDVVDLWGGHADAARTRPWTRDTITTVWSTSKTITAFAGLLLIERGLLDPFAKVSAYWPEFAANGKEDVEVRHVLSHTSGVSGWDAPMTMQDILDTDKSTPLLAQQTPFWPPGTAMRYHSLTMGSLVGELVRRTTGASLKDFIAREVAGPLRADFQLGAAEGDWARVAEIVPPPQRAAADSLVTKNGVGRVALKTFANPPVDPNVANTPEWRRAQAGAANGHGNARGVARILSAIALDGEVGGVKLLSPKTIDLIFQQQADGVDLAAGLPFRFGIGYGLTGKHTEARWLPDGRICFWGGCGGSVGIVDVERRMTISYVMNKMENVVFGNDRSKACVQAVYKALGVQTD</sequence>
<evidence type="ECO:0000313" key="2">
    <source>
        <dbReference type="EMBL" id="KAF4310764.1"/>
    </source>
</evidence>
<dbReference type="OrthoDB" id="5946976at2759"/>
<dbReference type="PANTHER" id="PTHR43319:SF3">
    <property type="entry name" value="BETA-LACTAMASE-RELATED DOMAIN-CONTAINING PROTEIN"/>
    <property type="match status" value="1"/>
</dbReference>
<dbReference type="InterPro" id="IPR001466">
    <property type="entry name" value="Beta-lactam-related"/>
</dbReference>
<dbReference type="InterPro" id="IPR052907">
    <property type="entry name" value="Beta-lactamase/esterase"/>
</dbReference>